<dbReference type="STRING" id="1036808.A0A0C3ACY8"/>
<name>A0A0C3ACY8_9AGAM</name>
<evidence type="ECO:0000313" key="2">
    <source>
        <dbReference type="EMBL" id="KIM62802.1"/>
    </source>
</evidence>
<reference evidence="2 3" key="1">
    <citation type="submission" date="2014-04" db="EMBL/GenBank/DDBJ databases">
        <authorList>
            <consortium name="DOE Joint Genome Institute"/>
            <person name="Kuo A."/>
            <person name="Kohler A."/>
            <person name="Nagy L.G."/>
            <person name="Floudas D."/>
            <person name="Copeland A."/>
            <person name="Barry K.W."/>
            <person name="Cichocki N."/>
            <person name="Veneault-Fourrey C."/>
            <person name="LaButti K."/>
            <person name="Lindquist E.A."/>
            <person name="Lipzen A."/>
            <person name="Lundell T."/>
            <person name="Morin E."/>
            <person name="Murat C."/>
            <person name="Sun H."/>
            <person name="Tunlid A."/>
            <person name="Henrissat B."/>
            <person name="Grigoriev I.V."/>
            <person name="Hibbett D.S."/>
            <person name="Martin F."/>
            <person name="Nordberg H.P."/>
            <person name="Cantor M.N."/>
            <person name="Hua S.X."/>
        </authorList>
    </citation>
    <scope>NUCLEOTIDE SEQUENCE [LARGE SCALE GENOMIC DNA]</scope>
    <source>
        <strain evidence="2 3">Foug A</strain>
    </source>
</reference>
<keyword evidence="3" id="KW-1185">Reference proteome</keyword>
<dbReference type="EMBL" id="KN822040">
    <property type="protein sequence ID" value="KIM62802.1"/>
    <property type="molecule type" value="Genomic_DNA"/>
</dbReference>
<dbReference type="InParanoid" id="A0A0C3ACY8"/>
<protein>
    <submittedName>
        <fullName evidence="2">Uncharacterized protein</fullName>
    </submittedName>
</protein>
<feature type="compositionally biased region" description="Basic and acidic residues" evidence="1">
    <location>
        <begin position="15"/>
        <end position="31"/>
    </location>
</feature>
<evidence type="ECO:0000256" key="1">
    <source>
        <dbReference type="SAM" id="MobiDB-lite"/>
    </source>
</evidence>
<feature type="compositionally biased region" description="Basic and acidic residues" evidence="1">
    <location>
        <begin position="42"/>
        <end position="112"/>
    </location>
</feature>
<dbReference type="Proteomes" id="UP000053989">
    <property type="component" value="Unassembled WGS sequence"/>
</dbReference>
<sequence>MSAPLKTNTPAPSTGKRDWARATMDELKSGSDDEPEIYNVKVGEHKQRQQAKKEAKEKEAREHQQREEVEHRAREEAARLEREAASVWRQEEADRRVQKERQAKEEKERLEREAAMCQEVAIKKAMETAEKRAQEDTEEKHAEALKKIWAAKETARQQVEAEASRQKSVAMKKWAREENAVAGPSGMPGPRLWTGAECKWDPENKRQRTCMQCARHKEKCEWPEVVGSVSGSGSGDMKGKGKAVATSPRAGEKKKHVKKLAAKVVDSDVEIVVKPSNVSGSGSSHALLQHMDRLILTVENLAEAQWYMASACAASGMVVGTLIDECNFLGFEGVGPGEEDEEEETDTEAVDQEAVEQEVAELRKEILEPWPLDDEM</sequence>
<feature type="region of interest" description="Disordered" evidence="1">
    <location>
        <begin position="1"/>
        <end position="112"/>
    </location>
</feature>
<dbReference type="AlphaFoldDB" id="A0A0C3ACY8"/>
<feature type="compositionally biased region" description="Polar residues" evidence="1">
    <location>
        <begin position="1"/>
        <end position="12"/>
    </location>
</feature>
<reference evidence="3" key="2">
    <citation type="submission" date="2015-01" db="EMBL/GenBank/DDBJ databases">
        <title>Evolutionary Origins and Diversification of the Mycorrhizal Mutualists.</title>
        <authorList>
            <consortium name="DOE Joint Genome Institute"/>
            <consortium name="Mycorrhizal Genomics Consortium"/>
            <person name="Kohler A."/>
            <person name="Kuo A."/>
            <person name="Nagy L.G."/>
            <person name="Floudas D."/>
            <person name="Copeland A."/>
            <person name="Barry K.W."/>
            <person name="Cichocki N."/>
            <person name="Veneault-Fourrey C."/>
            <person name="LaButti K."/>
            <person name="Lindquist E.A."/>
            <person name="Lipzen A."/>
            <person name="Lundell T."/>
            <person name="Morin E."/>
            <person name="Murat C."/>
            <person name="Riley R."/>
            <person name="Ohm R."/>
            <person name="Sun H."/>
            <person name="Tunlid A."/>
            <person name="Henrissat B."/>
            <person name="Grigoriev I.V."/>
            <person name="Hibbett D.S."/>
            <person name="Martin F."/>
        </authorList>
    </citation>
    <scope>NUCLEOTIDE SEQUENCE [LARGE SCALE GENOMIC DNA]</scope>
    <source>
        <strain evidence="3">Foug A</strain>
    </source>
</reference>
<organism evidence="2 3">
    <name type="scientific">Scleroderma citrinum Foug A</name>
    <dbReference type="NCBI Taxonomy" id="1036808"/>
    <lineage>
        <taxon>Eukaryota</taxon>
        <taxon>Fungi</taxon>
        <taxon>Dikarya</taxon>
        <taxon>Basidiomycota</taxon>
        <taxon>Agaricomycotina</taxon>
        <taxon>Agaricomycetes</taxon>
        <taxon>Agaricomycetidae</taxon>
        <taxon>Boletales</taxon>
        <taxon>Sclerodermatineae</taxon>
        <taxon>Sclerodermataceae</taxon>
        <taxon>Scleroderma</taxon>
    </lineage>
</organism>
<gene>
    <name evidence="2" type="ORF">SCLCIDRAFT_24855</name>
</gene>
<proteinExistence type="predicted"/>
<evidence type="ECO:0000313" key="3">
    <source>
        <dbReference type="Proteomes" id="UP000053989"/>
    </source>
</evidence>
<dbReference type="HOGENOM" id="CLU_063511_1_0_1"/>
<feature type="region of interest" description="Disordered" evidence="1">
    <location>
        <begin position="228"/>
        <end position="255"/>
    </location>
</feature>
<accession>A0A0C3ACY8</accession>